<keyword evidence="3" id="KW-1185">Reference proteome</keyword>
<keyword evidence="1" id="KW-0812">Transmembrane</keyword>
<evidence type="ECO:0000313" key="3">
    <source>
        <dbReference type="Proteomes" id="UP000235965"/>
    </source>
</evidence>
<keyword evidence="1" id="KW-0472">Membrane</keyword>
<dbReference type="EMBL" id="NEVH01004402">
    <property type="protein sequence ID" value="PNF39849.1"/>
    <property type="molecule type" value="Genomic_DNA"/>
</dbReference>
<evidence type="ECO:0000313" key="2">
    <source>
        <dbReference type="EMBL" id="PNF39849.1"/>
    </source>
</evidence>
<dbReference type="Proteomes" id="UP000235965">
    <property type="component" value="Unassembled WGS sequence"/>
</dbReference>
<protein>
    <submittedName>
        <fullName evidence="2">Uncharacterized protein</fullName>
    </submittedName>
</protein>
<feature type="transmembrane region" description="Helical" evidence="1">
    <location>
        <begin position="23"/>
        <end position="43"/>
    </location>
</feature>
<sequence length="64" mass="7655">MDLYIYSLIRLHGVMLSQAQGQIYFFITYTDIYFCVTFLSQNFHASRKTCLRHNYDTFLPVDFS</sequence>
<evidence type="ECO:0000256" key="1">
    <source>
        <dbReference type="SAM" id="Phobius"/>
    </source>
</evidence>
<reference evidence="2 3" key="1">
    <citation type="submission" date="2017-12" db="EMBL/GenBank/DDBJ databases">
        <title>Hemimetabolous genomes reveal molecular basis of termite eusociality.</title>
        <authorList>
            <person name="Harrison M.C."/>
            <person name="Jongepier E."/>
            <person name="Robertson H.M."/>
            <person name="Arning N."/>
            <person name="Bitard-Feildel T."/>
            <person name="Chao H."/>
            <person name="Childers C.P."/>
            <person name="Dinh H."/>
            <person name="Doddapaneni H."/>
            <person name="Dugan S."/>
            <person name="Gowin J."/>
            <person name="Greiner C."/>
            <person name="Han Y."/>
            <person name="Hu H."/>
            <person name="Hughes D.S.T."/>
            <person name="Huylmans A.-K."/>
            <person name="Kemena C."/>
            <person name="Kremer L.P.M."/>
            <person name="Lee S.L."/>
            <person name="Lopez-Ezquerra A."/>
            <person name="Mallet L."/>
            <person name="Monroy-Kuhn J.M."/>
            <person name="Moser A."/>
            <person name="Murali S.C."/>
            <person name="Muzny D.M."/>
            <person name="Otani S."/>
            <person name="Piulachs M.-D."/>
            <person name="Poelchau M."/>
            <person name="Qu J."/>
            <person name="Schaub F."/>
            <person name="Wada-Katsumata A."/>
            <person name="Worley K.C."/>
            <person name="Xie Q."/>
            <person name="Ylla G."/>
            <person name="Poulsen M."/>
            <person name="Gibbs R.A."/>
            <person name="Schal C."/>
            <person name="Richards S."/>
            <person name="Belles X."/>
            <person name="Korb J."/>
            <person name="Bornberg-Bauer E."/>
        </authorList>
    </citation>
    <scope>NUCLEOTIDE SEQUENCE [LARGE SCALE GENOMIC DNA]</scope>
    <source>
        <tissue evidence="2">Whole body</tissue>
    </source>
</reference>
<keyword evidence="1" id="KW-1133">Transmembrane helix</keyword>
<gene>
    <name evidence="2" type="ORF">B7P43_G02639</name>
</gene>
<dbReference type="AlphaFoldDB" id="A0A2J7RG84"/>
<organism evidence="2 3">
    <name type="scientific">Cryptotermes secundus</name>
    <dbReference type="NCBI Taxonomy" id="105785"/>
    <lineage>
        <taxon>Eukaryota</taxon>
        <taxon>Metazoa</taxon>
        <taxon>Ecdysozoa</taxon>
        <taxon>Arthropoda</taxon>
        <taxon>Hexapoda</taxon>
        <taxon>Insecta</taxon>
        <taxon>Pterygota</taxon>
        <taxon>Neoptera</taxon>
        <taxon>Polyneoptera</taxon>
        <taxon>Dictyoptera</taxon>
        <taxon>Blattodea</taxon>
        <taxon>Blattoidea</taxon>
        <taxon>Termitoidae</taxon>
        <taxon>Kalotermitidae</taxon>
        <taxon>Cryptotermitinae</taxon>
        <taxon>Cryptotermes</taxon>
    </lineage>
</organism>
<dbReference type="InParanoid" id="A0A2J7RG84"/>
<comment type="caution">
    <text evidence="2">The sequence shown here is derived from an EMBL/GenBank/DDBJ whole genome shotgun (WGS) entry which is preliminary data.</text>
</comment>
<name>A0A2J7RG84_9NEOP</name>
<proteinExistence type="predicted"/>
<accession>A0A2J7RG84</accession>